<feature type="coiled-coil region" evidence="1">
    <location>
        <begin position="61"/>
        <end position="88"/>
    </location>
</feature>
<protein>
    <submittedName>
        <fullName evidence="2">Uncharacterized protein</fullName>
    </submittedName>
</protein>
<dbReference type="Proteomes" id="UP000199595">
    <property type="component" value="Unassembled WGS sequence"/>
</dbReference>
<organism evidence="2 3">
    <name type="scientific">Lutibacter oricola</name>
    <dbReference type="NCBI Taxonomy" id="762486"/>
    <lineage>
        <taxon>Bacteria</taxon>
        <taxon>Pseudomonadati</taxon>
        <taxon>Bacteroidota</taxon>
        <taxon>Flavobacteriia</taxon>
        <taxon>Flavobacteriales</taxon>
        <taxon>Flavobacteriaceae</taxon>
        <taxon>Lutibacter</taxon>
    </lineage>
</organism>
<sequence>MSKYLKNSINCTLFRNTFFRKNIRENEFHKLTFLALSIALSGTLLSCNSKLQEQQQPIEKLTFSEDIVKELKEELDITKKQLSYKKQLPELKESIILNTEETKLIPSEEYIEYRIENNGFINLNYFSPIAFNVE</sequence>
<evidence type="ECO:0000313" key="3">
    <source>
        <dbReference type="Proteomes" id="UP000199595"/>
    </source>
</evidence>
<evidence type="ECO:0000256" key="1">
    <source>
        <dbReference type="SAM" id="Coils"/>
    </source>
</evidence>
<evidence type="ECO:0000313" key="2">
    <source>
        <dbReference type="EMBL" id="SDX63710.1"/>
    </source>
</evidence>
<keyword evidence="1" id="KW-0175">Coiled coil</keyword>
<dbReference type="RefSeq" id="WP_090124193.1">
    <property type="nucleotide sequence ID" value="NZ_FNNJ01000007.1"/>
</dbReference>
<dbReference type="STRING" id="762486.SAMN05444411_107103"/>
<proteinExistence type="predicted"/>
<name>A0A1H3DBL4_9FLAO</name>
<dbReference type="OrthoDB" id="6400584at2"/>
<keyword evidence="3" id="KW-1185">Reference proteome</keyword>
<dbReference type="AlphaFoldDB" id="A0A1H3DBL4"/>
<reference evidence="2 3" key="1">
    <citation type="submission" date="2016-10" db="EMBL/GenBank/DDBJ databases">
        <authorList>
            <person name="de Groot N.N."/>
        </authorList>
    </citation>
    <scope>NUCLEOTIDE SEQUENCE [LARGE SCALE GENOMIC DNA]</scope>
    <source>
        <strain evidence="2 3">DSM 24956</strain>
    </source>
</reference>
<accession>A0A1H3DBL4</accession>
<gene>
    <name evidence="2" type="ORF">SAMN05444411_107103</name>
</gene>
<dbReference type="EMBL" id="FNNJ01000007">
    <property type="protein sequence ID" value="SDX63710.1"/>
    <property type="molecule type" value="Genomic_DNA"/>
</dbReference>